<feature type="coiled-coil region" evidence="2">
    <location>
        <begin position="104"/>
        <end position="131"/>
    </location>
</feature>
<dbReference type="Proteomes" id="UP000307507">
    <property type="component" value="Unassembled WGS sequence"/>
</dbReference>
<evidence type="ECO:0000313" key="4">
    <source>
        <dbReference type="Proteomes" id="UP000307507"/>
    </source>
</evidence>
<dbReference type="Gene3D" id="1.20.1600.10">
    <property type="entry name" value="Outer membrane efflux proteins (OEP)"/>
    <property type="match status" value="1"/>
</dbReference>
<proteinExistence type="inferred from homology"/>
<dbReference type="GO" id="GO:0015562">
    <property type="term" value="F:efflux transmembrane transporter activity"/>
    <property type="evidence" value="ECO:0007669"/>
    <property type="project" value="InterPro"/>
</dbReference>
<dbReference type="RefSeq" id="WP_136401425.1">
    <property type="nucleotide sequence ID" value="NZ_SSNZ01000001.1"/>
</dbReference>
<organism evidence="3 4">
    <name type="scientific">Flavobacterium supellecticarium</name>
    <dbReference type="NCBI Taxonomy" id="2565924"/>
    <lineage>
        <taxon>Bacteria</taxon>
        <taxon>Pseudomonadati</taxon>
        <taxon>Bacteroidota</taxon>
        <taxon>Flavobacteriia</taxon>
        <taxon>Flavobacteriales</taxon>
        <taxon>Flavobacteriaceae</taxon>
        <taxon>Flavobacterium</taxon>
    </lineage>
</organism>
<name>A0A4S4A3A1_9FLAO</name>
<dbReference type="PANTHER" id="PTHR30203">
    <property type="entry name" value="OUTER MEMBRANE CATION EFFLUX PROTEIN"/>
    <property type="match status" value="1"/>
</dbReference>
<comment type="caution">
    <text evidence="3">The sequence shown here is derived from an EMBL/GenBank/DDBJ whole genome shotgun (WGS) entry which is preliminary data.</text>
</comment>
<dbReference type="AlphaFoldDB" id="A0A4S4A3A1"/>
<dbReference type="OrthoDB" id="9791261at2"/>
<keyword evidence="2" id="KW-0175">Coiled coil</keyword>
<reference evidence="3 4" key="1">
    <citation type="submission" date="2019-04" db="EMBL/GenBank/DDBJ databases">
        <title>Flavobacterium sp. nov. isolated from construction timber.</title>
        <authorList>
            <person name="Lin S.-Y."/>
            <person name="Chang C.-T."/>
            <person name="Young C.-C."/>
        </authorList>
    </citation>
    <scope>NUCLEOTIDE SEQUENCE [LARGE SCALE GENOMIC DNA]</scope>
    <source>
        <strain evidence="3 4">CC-CTC003</strain>
    </source>
</reference>
<gene>
    <name evidence="3" type="ORF">E6C50_01450</name>
</gene>
<accession>A0A4S4A3A1</accession>
<dbReference type="InterPro" id="IPR010131">
    <property type="entry name" value="MdtP/NodT-like"/>
</dbReference>
<sequence length="414" mass="47040">MKVAPFVLSLLFFQLAFSQKSITLKDCEDAMQKNNFQLLAEQYNITAAQAAVIQARIWDHPNMSLALNALNPEDKRYFDVGKNGQKAVAIDQLIHIGGKKRNEIKLAKSNVALAELQFEELMQDLKHELRQSFYAVFFDQKKIASIESQTAQIQSLLESYEVQADKGNVPLKDVVRLQSLLLNLKNDRIAIQKDITENKQKLNILTGIDEELTPSADESELMLTFNSPKYAESELFNIAKEKNPEYLSVLKQVENQELAVKLQKSLSVPDVTAGLAYDQVGGAFKNEVNFTLGIPLPLWNRNKGNIKIAEAELGQSKVNKDQKTLELKTQVNSSLSIWKEQKKEYTSLSKSINENLDLVYKGVLMNFQRRNISLLEFTDFMESYNQSTLQLNEMRKQLILSGEQINHITNSTIF</sequence>
<keyword evidence="4" id="KW-1185">Reference proteome</keyword>
<dbReference type="PANTHER" id="PTHR30203:SF23">
    <property type="entry name" value="OUTER MEMBRANE EFFLUX PROTEIN"/>
    <property type="match status" value="1"/>
</dbReference>
<dbReference type="EMBL" id="SSNZ01000001">
    <property type="protein sequence ID" value="THF52900.1"/>
    <property type="molecule type" value="Genomic_DNA"/>
</dbReference>
<dbReference type="InterPro" id="IPR003423">
    <property type="entry name" value="OMP_efflux"/>
</dbReference>
<dbReference type="Pfam" id="PF02321">
    <property type="entry name" value="OEP"/>
    <property type="match status" value="1"/>
</dbReference>
<evidence type="ECO:0000313" key="3">
    <source>
        <dbReference type="EMBL" id="THF52900.1"/>
    </source>
</evidence>
<comment type="similarity">
    <text evidence="1">Belongs to the outer membrane factor (OMF) (TC 1.B.17) family.</text>
</comment>
<evidence type="ECO:0000256" key="2">
    <source>
        <dbReference type="SAM" id="Coils"/>
    </source>
</evidence>
<protein>
    <submittedName>
        <fullName evidence="3">TolC family protein</fullName>
    </submittedName>
</protein>
<dbReference type="SUPFAM" id="SSF56954">
    <property type="entry name" value="Outer membrane efflux proteins (OEP)"/>
    <property type="match status" value="1"/>
</dbReference>
<evidence type="ECO:0000256" key="1">
    <source>
        <dbReference type="ARBA" id="ARBA00007613"/>
    </source>
</evidence>